<gene>
    <name evidence="1" type="ORF">SAMN04487995_1764</name>
</gene>
<dbReference type="Proteomes" id="UP000199532">
    <property type="component" value="Unassembled WGS sequence"/>
</dbReference>
<proteinExistence type="predicted"/>
<evidence type="ECO:0008006" key="3">
    <source>
        <dbReference type="Google" id="ProtNLM"/>
    </source>
</evidence>
<dbReference type="AlphaFoldDB" id="A0A1H6SPH9"/>
<dbReference type="EMBL" id="FNXY01000003">
    <property type="protein sequence ID" value="SEI69839.1"/>
    <property type="molecule type" value="Genomic_DNA"/>
</dbReference>
<name>A0A1H6SPH9_9BACT</name>
<dbReference type="RefSeq" id="WP_090334808.1">
    <property type="nucleotide sequence ID" value="NZ_FNXY01000003.1"/>
</dbReference>
<evidence type="ECO:0000313" key="1">
    <source>
        <dbReference type="EMBL" id="SEI69839.1"/>
    </source>
</evidence>
<keyword evidence="2" id="KW-1185">Reference proteome</keyword>
<reference evidence="1 2" key="1">
    <citation type="submission" date="2016-10" db="EMBL/GenBank/DDBJ databases">
        <authorList>
            <person name="de Groot N.N."/>
        </authorList>
    </citation>
    <scope>NUCLEOTIDE SEQUENCE [LARGE SCALE GENOMIC DNA]</scope>
    <source>
        <strain evidence="1 2">DSM 19938</strain>
    </source>
</reference>
<organism evidence="1 2">
    <name type="scientific">Dyadobacter koreensis</name>
    <dbReference type="NCBI Taxonomy" id="408657"/>
    <lineage>
        <taxon>Bacteria</taxon>
        <taxon>Pseudomonadati</taxon>
        <taxon>Bacteroidota</taxon>
        <taxon>Cytophagia</taxon>
        <taxon>Cytophagales</taxon>
        <taxon>Spirosomataceae</taxon>
        <taxon>Dyadobacter</taxon>
    </lineage>
</organism>
<accession>A0A1H6SPH9</accession>
<sequence>MWLTKTSAPQDGSWFLAINKEFLNAYAPYEFVFWNGGQFSSSDTSEEVDFEYWAPLPVPPGVK</sequence>
<evidence type="ECO:0000313" key="2">
    <source>
        <dbReference type="Proteomes" id="UP000199532"/>
    </source>
</evidence>
<protein>
    <recommendedName>
        <fullName evidence="3">DUF551 domain-containing protein</fullName>
    </recommendedName>
</protein>
<dbReference type="STRING" id="408657.SAMN04487995_1764"/>